<proteinExistence type="predicted"/>
<gene>
    <name evidence="2" type="ORF">EWM64_g8712</name>
</gene>
<organism evidence="2 3">
    <name type="scientific">Hericium alpestre</name>
    <dbReference type="NCBI Taxonomy" id="135208"/>
    <lineage>
        <taxon>Eukaryota</taxon>
        <taxon>Fungi</taxon>
        <taxon>Dikarya</taxon>
        <taxon>Basidiomycota</taxon>
        <taxon>Agaricomycotina</taxon>
        <taxon>Agaricomycetes</taxon>
        <taxon>Russulales</taxon>
        <taxon>Hericiaceae</taxon>
        <taxon>Hericium</taxon>
    </lineage>
</organism>
<comment type="caution">
    <text evidence="2">The sequence shown here is derived from an EMBL/GenBank/DDBJ whole genome shotgun (WGS) entry which is preliminary data.</text>
</comment>
<reference evidence="2 3" key="1">
    <citation type="submission" date="2019-02" db="EMBL/GenBank/DDBJ databases">
        <title>Genome sequencing of the rare red list fungi Hericium alpestre (H. flagellum).</title>
        <authorList>
            <person name="Buettner E."/>
            <person name="Kellner H."/>
        </authorList>
    </citation>
    <scope>NUCLEOTIDE SEQUENCE [LARGE SCALE GENOMIC DNA]</scope>
    <source>
        <strain evidence="2 3">DSM 108284</strain>
    </source>
</reference>
<dbReference type="EMBL" id="SFCI01001636">
    <property type="protein sequence ID" value="TFY75300.1"/>
    <property type="molecule type" value="Genomic_DNA"/>
</dbReference>
<dbReference type="AlphaFoldDB" id="A0A4Y9ZM13"/>
<evidence type="ECO:0000313" key="3">
    <source>
        <dbReference type="Proteomes" id="UP000298061"/>
    </source>
</evidence>
<sequence>MGILAKDYDIISSHMHHPTFHRPPCDRDIMQKAFLTNDSLESLVNSVVRTANAHRLKKLATIMGAIIDVIEVKQKYVPPDDLLKIYEISTEYATLMRWINELSNKQLFWNFGSIRSKVKAMEERAGDIARILKRATTEEERWHGMKTLTALAKADMKAEEDDPGKTSPTLAKADMKDEEDDRDLRHFVPAYHSLSPSAARAIMSYMRYAPHYAPVPSASTMPSASAASAARYDASSV</sequence>
<protein>
    <submittedName>
        <fullName evidence="2">Uncharacterized protein</fullName>
    </submittedName>
</protein>
<keyword evidence="3" id="KW-1185">Reference proteome</keyword>
<name>A0A4Y9ZM13_9AGAM</name>
<accession>A0A4Y9ZM13</accession>
<evidence type="ECO:0000313" key="2">
    <source>
        <dbReference type="EMBL" id="TFY75300.1"/>
    </source>
</evidence>
<feature type="region of interest" description="Disordered" evidence="1">
    <location>
        <begin position="156"/>
        <end position="179"/>
    </location>
</feature>
<evidence type="ECO:0000256" key="1">
    <source>
        <dbReference type="SAM" id="MobiDB-lite"/>
    </source>
</evidence>
<dbReference type="Proteomes" id="UP000298061">
    <property type="component" value="Unassembled WGS sequence"/>
</dbReference>